<accession>A0A382P131</accession>
<dbReference type="EMBL" id="UINC01104110">
    <property type="protein sequence ID" value="SVC67016.1"/>
    <property type="molecule type" value="Genomic_DNA"/>
</dbReference>
<feature type="non-terminal residue" evidence="1">
    <location>
        <position position="360"/>
    </location>
</feature>
<proteinExistence type="predicted"/>
<dbReference type="AlphaFoldDB" id="A0A382P131"/>
<name>A0A382P131_9ZZZZ</name>
<evidence type="ECO:0000313" key="1">
    <source>
        <dbReference type="EMBL" id="SVC67016.1"/>
    </source>
</evidence>
<organism evidence="1">
    <name type="scientific">marine metagenome</name>
    <dbReference type="NCBI Taxonomy" id="408172"/>
    <lineage>
        <taxon>unclassified sequences</taxon>
        <taxon>metagenomes</taxon>
        <taxon>ecological metagenomes</taxon>
    </lineage>
</organism>
<reference evidence="1" key="1">
    <citation type="submission" date="2018-05" db="EMBL/GenBank/DDBJ databases">
        <authorList>
            <person name="Lanie J.A."/>
            <person name="Ng W.-L."/>
            <person name="Kazmierczak K.M."/>
            <person name="Andrzejewski T.M."/>
            <person name="Davidsen T.M."/>
            <person name="Wayne K.J."/>
            <person name="Tettelin H."/>
            <person name="Glass J.I."/>
            <person name="Rusch D."/>
            <person name="Podicherti R."/>
            <person name="Tsui H.-C.T."/>
            <person name="Winkler M.E."/>
        </authorList>
    </citation>
    <scope>NUCLEOTIDE SEQUENCE</scope>
</reference>
<gene>
    <name evidence="1" type="ORF">METZ01_LOCUS319870</name>
</gene>
<feature type="non-terminal residue" evidence="1">
    <location>
        <position position="1"/>
    </location>
</feature>
<protein>
    <recommendedName>
        <fullName evidence="2">Fibronectin type-III domain-containing protein</fullName>
    </recommendedName>
</protein>
<sequence length="360" mass="41389">EDSEQEKIYQYNNLVIWDYPSQNIEYGLHPGSKYYWQYLMYDNNDELFGDINDYEIMYFTIRQIELQFPEEGEKNIPLNQVFIWDGPIEVPEYEFWLSDEDDPNLENPKIKIDGIEGKTLEYPANGEFPLEYEDIYFWRVVSKDINGNLGLVSSYSIISQFTASDFPELGEEVSPSSIDPRIPIVSINTIEGLEYTIFIYSDSDGNTIIDELTGITEFPFEYTAGEENLQYGTTYYIQVQPMKEGEIFGPPSIIMPFSIPEESINTQQCEISCEITENIIEPEILTTILEGIEGATEYLILLSENEDMSNPIYIPFSSSESQYIISSEYVDWGGTYYTQVVALSNDESLGMPSDIQIINI</sequence>
<evidence type="ECO:0008006" key="2">
    <source>
        <dbReference type="Google" id="ProtNLM"/>
    </source>
</evidence>